<evidence type="ECO:0000256" key="5">
    <source>
        <dbReference type="ARBA" id="ARBA00022842"/>
    </source>
</evidence>
<dbReference type="Pfam" id="PF00078">
    <property type="entry name" value="RVT_1"/>
    <property type="match status" value="1"/>
</dbReference>
<reference evidence="11" key="2">
    <citation type="submission" date="2020-06" db="EMBL/GenBank/DDBJ databases">
        <title>Whole Genome Sequence of Bradyrhizobium sp. Strain 323S2.</title>
        <authorList>
            <person name="Bromfield E.S.P."/>
        </authorList>
    </citation>
    <scope>NUCLEOTIDE SEQUENCE [LARGE SCALE GENOMIC DNA]</scope>
    <source>
        <strain evidence="11">323S2</strain>
    </source>
</reference>
<protein>
    <recommendedName>
        <fullName evidence="1">RNA-directed DNA polymerase</fullName>
        <ecNumber evidence="1">2.7.7.49</ecNumber>
    </recommendedName>
</protein>
<evidence type="ECO:0000313" key="12">
    <source>
        <dbReference type="EMBL" id="UGX94302.1"/>
    </source>
</evidence>
<evidence type="ECO:0000256" key="7">
    <source>
        <dbReference type="ARBA" id="ARBA00023118"/>
    </source>
</evidence>
<reference evidence="12 13" key="3">
    <citation type="journal article" date="2022" name="Int. J. Syst. Evol. Microbiol.">
        <title>Strains of Bradyrhizobium barranii sp. nov. associated with legumes native to Canada are symbionts of soybeans and belong to different subspecies (subsp. barranii subsp. nov. and subsp. apii subsp. nov.) and symbiovars (sv. glycinearum and sv. septentrionale).</title>
        <authorList>
            <person name="Bromfield E.S.P."/>
            <person name="Cloutier S."/>
            <person name="Wasai-Hara S."/>
            <person name="Minamisawa K."/>
        </authorList>
    </citation>
    <scope>NUCLEOTIDE SEQUENCE [LARGE SCALE GENOMIC DNA]</scope>
    <source>
        <strain evidence="12 13">323S2</strain>
    </source>
</reference>
<dbReference type="InterPro" id="IPR000477">
    <property type="entry name" value="RT_dom"/>
</dbReference>
<dbReference type="InterPro" id="IPR000123">
    <property type="entry name" value="Reverse_transcriptase_msDNA"/>
</dbReference>
<keyword evidence="2 11" id="KW-0808">Transferase</keyword>
<dbReference type="GO" id="GO:0003964">
    <property type="term" value="F:RNA-directed DNA polymerase activity"/>
    <property type="evidence" value="ECO:0007669"/>
    <property type="project" value="UniProtKB-KW"/>
</dbReference>
<dbReference type="InterPro" id="IPR013597">
    <property type="entry name" value="Mat_intron_G2"/>
</dbReference>
<dbReference type="Pfam" id="PF08388">
    <property type="entry name" value="GIIM"/>
    <property type="match status" value="1"/>
</dbReference>
<keyword evidence="4" id="KW-0479">Metal-binding</keyword>
<dbReference type="InterPro" id="IPR051083">
    <property type="entry name" value="GrpII_Intron_Splice-Mob/Def"/>
</dbReference>
<evidence type="ECO:0000256" key="1">
    <source>
        <dbReference type="ARBA" id="ARBA00012493"/>
    </source>
</evidence>
<feature type="domain" description="Reverse transcriptase" evidence="10">
    <location>
        <begin position="49"/>
        <end position="288"/>
    </location>
</feature>
<evidence type="ECO:0000313" key="13">
    <source>
        <dbReference type="Proteomes" id="UP000564836"/>
    </source>
</evidence>
<dbReference type="GO" id="GO:0003723">
    <property type="term" value="F:RNA binding"/>
    <property type="evidence" value="ECO:0007669"/>
    <property type="project" value="InterPro"/>
</dbReference>
<dbReference type="PANTHER" id="PTHR34047:SF3">
    <property type="entry name" value="BLR2052 PROTEIN"/>
    <property type="match status" value="1"/>
</dbReference>
<dbReference type="AlphaFoldDB" id="A0A7Z0Q864"/>
<dbReference type="RefSeq" id="WP_166345945.1">
    <property type="nucleotide sequence ID" value="NZ_CP088280.1"/>
</dbReference>
<dbReference type="PRINTS" id="PR00866">
    <property type="entry name" value="RNADNAPOLMS"/>
</dbReference>
<dbReference type="SUPFAM" id="SSF56672">
    <property type="entry name" value="DNA/RNA polymerases"/>
    <property type="match status" value="1"/>
</dbReference>
<dbReference type="InterPro" id="IPR043502">
    <property type="entry name" value="DNA/RNA_pol_sf"/>
</dbReference>
<keyword evidence="7" id="KW-0051">Antiviral defense</keyword>
<dbReference type="EC" id="2.7.7.49" evidence="1"/>
<organism evidence="11">
    <name type="scientific">Bradyrhizobium barranii subsp. barranii</name>
    <dbReference type="NCBI Taxonomy" id="2823807"/>
    <lineage>
        <taxon>Bacteria</taxon>
        <taxon>Pseudomonadati</taxon>
        <taxon>Pseudomonadota</taxon>
        <taxon>Alphaproteobacteria</taxon>
        <taxon>Hyphomicrobiales</taxon>
        <taxon>Nitrobacteraceae</taxon>
        <taxon>Bradyrhizobium</taxon>
        <taxon>Bradyrhizobium barranii</taxon>
    </lineage>
</organism>
<dbReference type="InterPro" id="IPR030931">
    <property type="entry name" value="Group_II_RT_mat"/>
</dbReference>
<comment type="similarity">
    <text evidence="8">Belongs to the bacterial reverse transcriptase family.</text>
</comment>
<evidence type="ECO:0000259" key="10">
    <source>
        <dbReference type="PROSITE" id="PS50878"/>
    </source>
</evidence>
<evidence type="ECO:0000256" key="2">
    <source>
        <dbReference type="ARBA" id="ARBA00022679"/>
    </source>
</evidence>
<evidence type="ECO:0000313" key="11">
    <source>
        <dbReference type="EMBL" id="NYY89631.1"/>
    </source>
</evidence>
<dbReference type="Proteomes" id="UP000564836">
    <property type="component" value="Chromosome"/>
</dbReference>
<evidence type="ECO:0000256" key="6">
    <source>
        <dbReference type="ARBA" id="ARBA00022918"/>
    </source>
</evidence>
<evidence type="ECO:0000256" key="8">
    <source>
        <dbReference type="ARBA" id="ARBA00034120"/>
    </source>
</evidence>
<dbReference type="GO" id="GO:0051607">
    <property type="term" value="P:defense response to virus"/>
    <property type="evidence" value="ECO:0007669"/>
    <property type="project" value="UniProtKB-KW"/>
</dbReference>
<keyword evidence="5" id="KW-0460">Magnesium</keyword>
<dbReference type="PANTHER" id="PTHR34047">
    <property type="entry name" value="NUCLEAR INTRON MATURASE 1, MITOCHONDRIAL-RELATED"/>
    <property type="match status" value="1"/>
</dbReference>
<accession>A0A7Z0Q864</accession>
<evidence type="ECO:0000256" key="4">
    <source>
        <dbReference type="ARBA" id="ARBA00022723"/>
    </source>
</evidence>
<name>A0A7Z0Q864_9BRAD</name>
<evidence type="ECO:0000256" key="9">
    <source>
        <dbReference type="ARBA" id="ARBA00048173"/>
    </source>
</evidence>
<dbReference type="GO" id="GO:0046872">
    <property type="term" value="F:metal ion binding"/>
    <property type="evidence" value="ECO:0007669"/>
    <property type="project" value="UniProtKB-KW"/>
</dbReference>
<dbReference type="EMBL" id="CP088280">
    <property type="protein sequence ID" value="UGX94302.1"/>
    <property type="molecule type" value="Genomic_DNA"/>
</dbReference>
<dbReference type="PROSITE" id="PS50878">
    <property type="entry name" value="RT_POL"/>
    <property type="match status" value="1"/>
</dbReference>
<gene>
    <name evidence="11" type="primary">ltrA</name>
    <name evidence="12" type="ORF">G6321_00003445</name>
    <name evidence="11" type="ORF">G6321_14700</name>
</gene>
<dbReference type="EMBL" id="JACBFH010000001">
    <property type="protein sequence ID" value="NYY89631.1"/>
    <property type="molecule type" value="Genomic_DNA"/>
</dbReference>
<keyword evidence="3 11" id="KW-0548">Nucleotidyltransferase</keyword>
<dbReference type="Gene3D" id="3.30.70.270">
    <property type="match status" value="1"/>
</dbReference>
<dbReference type="InterPro" id="IPR043128">
    <property type="entry name" value="Rev_trsase/Diguanyl_cyclase"/>
</dbReference>
<keyword evidence="6 11" id="KW-0695">RNA-directed DNA polymerase</keyword>
<comment type="catalytic activity">
    <reaction evidence="9">
        <text>DNA(n) + a 2'-deoxyribonucleoside 5'-triphosphate = DNA(n+1) + diphosphate</text>
        <dbReference type="Rhea" id="RHEA:22508"/>
        <dbReference type="Rhea" id="RHEA-COMP:17339"/>
        <dbReference type="Rhea" id="RHEA-COMP:17340"/>
        <dbReference type="ChEBI" id="CHEBI:33019"/>
        <dbReference type="ChEBI" id="CHEBI:61560"/>
        <dbReference type="ChEBI" id="CHEBI:173112"/>
        <dbReference type="EC" id="2.7.7.49"/>
    </reaction>
</comment>
<reference evidence="12 13" key="1">
    <citation type="journal article" date="2017" name="Syst. Appl. Microbiol.">
        <title>Soybeans inoculated with root zone soils of Canadian native legumes harbour diverse and novel Bradyrhizobium spp. that possess agricultural potential.</title>
        <authorList>
            <person name="Bromfield E.S.P."/>
            <person name="Cloutier S."/>
            <person name="Tambong J.T."/>
            <person name="Tran Thi T.V."/>
        </authorList>
    </citation>
    <scope>NUCLEOTIDE SEQUENCE [LARGE SCALE GENOMIC DNA]</scope>
    <source>
        <strain evidence="12 13">323S2</strain>
    </source>
</reference>
<proteinExistence type="inferred from homology"/>
<dbReference type="CDD" id="cd01651">
    <property type="entry name" value="RT_G2_intron"/>
    <property type="match status" value="1"/>
</dbReference>
<sequence>MTEAKPYQIPKRLVWDAWKQVKANRGAAGVDGVSVESFEKDLKRNLYKIWNRMSSGTYFPPPVRLVEIPKANGGVRPLGINTIADRVAQTVAKMVLEPEVEPIFHPDSYGYRPGRSALDAVGKARERCWKFDWVIDLDIRSFFDSIPWDLIEKAVAHHTESSWVRLYVKRWLQAPVEREDGTLEERTRGTPQGSSVSPLLANLVLHYAFDLWMQRTLPHLCFERYADDAIVHCRTESEARTVMVAIRKRLAECGLELHPEKTRIVYCKDNKRKKECEHISFDFLGYTFQPRGARDRKGKKFLNFLPAISNKAAKGIRQTIRSWRLGSTRNHWSLEELAKLIDPVVQGWLNYYGRFYRTECVNVLRHVNDALARWTRRKYKRLKGRKVASVYWLGRLAQRDPNLLYLWRVGIRPAAGR</sequence>
<evidence type="ECO:0000256" key="3">
    <source>
        <dbReference type="ARBA" id="ARBA00022695"/>
    </source>
</evidence>
<dbReference type="NCBIfam" id="TIGR04416">
    <property type="entry name" value="group_II_RT_mat"/>
    <property type="match status" value="1"/>
</dbReference>